<keyword evidence="1" id="KW-0175">Coiled coil</keyword>
<sequence>MSTEKLDDETFLNVSIADAKHFPESASADELFSELATSDGCPLFECATLVKSSGIDLMDCPLQLNLKLHVRRRLPEGAALLWHMVLPLAVISKNLLQPPHAWDTWLGLLPANQSLETHAPEMMFTQAVIHLLAKPEYPKLRLQFKYHNPALRAKMALQKQTEQEWRQQQNLKAASYGQQRFQDLQSLGGLLEKRPTDKSDKASACEEDAASQGNNAGEASQAPASEPPPRTDVDARVHAGESDRHDRVSLALDACLQLLFEQQSAHGVQYDPSDLSIERLAACDAPVELIKSHFQGLRLAESVDEQGLADSLQYALLGTLDDFGTQASGLAQPSQLLAVRERYPLIWPICRQISKLANDRVRLVEEIEASAAHPNLVQENARLRTELVEAQEKSRKAEEELARMQARVNDLTVALSRGQLQVREACNFEGFAARRLQSALRLTAHDERRWPALDAAVEAGEAATDRLREAQLTRAKKIAVLTRRVLNQWQDGMLERLQEVVDSQDLELLETLKPWVERARLSDHPEGMDVVIRVEKLSSATAALQSALDEGTGAAFREALWKSEEAALNPARCEMLQRVDTAYGPIRARNLARWAILAARTNGDKECLQGALVVAERSGLSTDTVTQSLQTAKSARDMISQIAQLTVASREEDVSKLERAIQSTKNPQVQETKLGRRGSLDKLLAEVRMEALQTLFDTKQKAKVQEEIKATAAKRSTQVLQELPKKIQDAEKLRMSGDAKEATRLYKKALLEKEIRSAMVLSDGNALRNAVSKAGSSAFADSLDDKLLESARAALREMTLLDQARETVKSNTTLAELDEAFDKLIQENFPEGIRPQSTLARAQAQIRTIRQKLGELEELIQSPISFENSSSLLQESGMRQLRLVLDILRPHPYFAMIVEQSSSHMAGERSKTVQDLLRKSCRNQLISKQNKEKNKQVKLSCDTETCNPEIKAALLKMLQKCIL</sequence>
<evidence type="ECO:0000256" key="1">
    <source>
        <dbReference type="SAM" id="Coils"/>
    </source>
</evidence>
<organism evidence="3 4">
    <name type="scientific">Symbiodinium natans</name>
    <dbReference type="NCBI Taxonomy" id="878477"/>
    <lineage>
        <taxon>Eukaryota</taxon>
        <taxon>Sar</taxon>
        <taxon>Alveolata</taxon>
        <taxon>Dinophyceae</taxon>
        <taxon>Suessiales</taxon>
        <taxon>Symbiodiniaceae</taxon>
        <taxon>Symbiodinium</taxon>
    </lineage>
</organism>
<reference evidence="3" key="1">
    <citation type="submission" date="2021-02" db="EMBL/GenBank/DDBJ databases">
        <authorList>
            <person name="Dougan E. K."/>
            <person name="Rhodes N."/>
            <person name="Thang M."/>
            <person name="Chan C."/>
        </authorList>
    </citation>
    <scope>NUCLEOTIDE SEQUENCE</scope>
</reference>
<dbReference type="Proteomes" id="UP000604046">
    <property type="component" value="Unassembled WGS sequence"/>
</dbReference>
<dbReference type="OrthoDB" id="425536at2759"/>
<feature type="compositionally biased region" description="Basic and acidic residues" evidence="2">
    <location>
        <begin position="191"/>
        <end position="204"/>
    </location>
</feature>
<proteinExistence type="predicted"/>
<feature type="compositionally biased region" description="Basic and acidic residues" evidence="2">
    <location>
        <begin position="229"/>
        <end position="242"/>
    </location>
</feature>
<dbReference type="EMBL" id="CAJNDS010002577">
    <property type="protein sequence ID" value="CAE7532065.1"/>
    <property type="molecule type" value="Genomic_DNA"/>
</dbReference>
<accession>A0A812TLM5</accession>
<feature type="coiled-coil region" evidence="1">
    <location>
        <begin position="373"/>
        <end position="414"/>
    </location>
</feature>
<gene>
    <name evidence="3" type="ORF">SNAT2548_LOCUS29814</name>
</gene>
<evidence type="ECO:0000313" key="3">
    <source>
        <dbReference type="EMBL" id="CAE7532065.1"/>
    </source>
</evidence>
<comment type="caution">
    <text evidence="3">The sequence shown here is derived from an EMBL/GenBank/DDBJ whole genome shotgun (WGS) entry which is preliminary data.</text>
</comment>
<evidence type="ECO:0000256" key="2">
    <source>
        <dbReference type="SAM" id="MobiDB-lite"/>
    </source>
</evidence>
<protein>
    <submittedName>
        <fullName evidence="3">Uncharacterized protein</fullName>
    </submittedName>
</protein>
<evidence type="ECO:0000313" key="4">
    <source>
        <dbReference type="Proteomes" id="UP000604046"/>
    </source>
</evidence>
<keyword evidence="4" id="KW-1185">Reference proteome</keyword>
<name>A0A812TLM5_9DINO</name>
<dbReference type="AlphaFoldDB" id="A0A812TLM5"/>
<feature type="region of interest" description="Disordered" evidence="2">
    <location>
        <begin position="191"/>
        <end position="242"/>
    </location>
</feature>